<dbReference type="NCBIfam" id="TIGR00333">
    <property type="entry name" value="nrdI"/>
    <property type="match status" value="1"/>
</dbReference>
<dbReference type="Proteomes" id="UP000263232">
    <property type="component" value="Chromosome"/>
</dbReference>
<dbReference type="InterPro" id="IPR004465">
    <property type="entry name" value="RNR_NrdI"/>
</dbReference>
<name>A0A347WJI4_9LACT</name>
<dbReference type="Pfam" id="PF07972">
    <property type="entry name" value="Flavodoxin_NdrI"/>
    <property type="match status" value="1"/>
</dbReference>
<dbReference type="EMBL" id="CP023434">
    <property type="protein sequence ID" value="AXY25241.1"/>
    <property type="molecule type" value="Genomic_DNA"/>
</dbReference>
<proteinExistence type="predicted"/>
<protein>
    <submittedName>
        <fullName evidence="1">Class Ib ribonucleoside-diphosphate reductase assembly flavoprotein NrdI</fullName>
    </submittedName>
</protein>
<organism evidence="1 2">
    <name type="scientific">Suicoccus acidiformans</name>
    <dbReference type="NCBI Taxonomy" id="2036206"/>
    <lineage>
        <taxon>Bacteria</taxon>
        <taxon>Bacillati</taxon>
        <taxon>Bacillota</taxon>
        <taxon>Bacilli</taxon>
        <taxon>Lactobacillales</taxon>
        <taxon>Aerococcaceae</taxon>
        <taxon>Suicoccus</taxon>
    </lineage>
</organism>
<evidence type="ECO:0000313" key="2">
    <source>
        <dbReference type="Proteomes" id="UP000263232"/>
    </source>
</evidence>
<dbReference type="OrthoDB" id="350535at2"/>
<dbReference type="Gene3D" id="3.40.50.360">
    <property type="match status" value="1"/>
</dbReference>
<gene>
    <name evidence="1" type="primary">nrdI</name>
    <name evidence="1" type="ORF">CL176_03890</name>
</gene>
<accession>A0A347WJI4</accession>
<reference evidence="1 2" key="1">
    <citation type="submission" date="2017-09" db="EMBL/GenBank/DDBJ databases">
        <title>Complete genome sequence of Oxytococcus suis strain ZY16052.</title>
        <authorList>
            <person name="Li F."/>
        </authorList>
    </citation>
    <scope>NUCLEOTIDE SEQUENCE [LARGE SCALE GENOMIC DNA]</scope>
    <source>
        <strain evidence="1 2">ZY16052</strain>
    </source>
</reference>
<dbReference type="AlphaFoldDB" id="A0A347WJI4"/>
<dbReference type="KEGG" id="abae:CL176_03890"/>
<evidence type="ECO:0000313" key="1">
    <source>
        <dbReference type="EMBL" id="AXY25241.1"/>
    </source>
</evidence>
<dbReference type="PANTHER" id="PTHR37297:SF1">
    <property type="entry name" value="PROTEIN NRDI"/>
    <property type="match status" value="1"/>
</dbReference>
<sequence length="123" mass="14128">MMLAYFTLTGQTRKFVNKFPEVESVEIQPANPFIEMEEPFILVVPTYEAEITEPVNDFLETGQNIALCRGIFGGGNRNFAQLFCFTADDLSEEYNIPVLHRFEFQGSENDVAKMEEELKQYAQ</sequence>
<dbReference type="InterPro" id="IPR029039">
    <property type="entry name" value="Flavoprotein-like_sf"/>
</dbReference>
<dbReference type="RefSeq" id="WP_118990154.1">
    <property type="nucleotide sequence ID" value="NZ_CP023434.1"/>
</dbReference>
<keyword evidence="2" id="KW-1185">Reference proteome</keyword>
<dbReference type="SUPFAM" id="SSF52218">
    <property type="entry name" value="Flavoproteins"/>
    <property type="match status" value="1"/>
</dbReference>
<dbReference type="PIRSF" id="PIRSF005087">
    <property type="entry name" value="NrdI"/>
    <property type="match status" value="1"/>
</dbReference>
<dbReference type="GO" id="GO:0010181">
    <property type="term" value="F:FMN binding"/>
    <property type="evidence" value="ECO:0007669"/>
    <property type="project" value="InterPro"/>
</dbReference>
<dbReference type="PANTHER" id="PTHR37297">
    <property type="entry name" value="PROTEIN NRDI"/>
    <property type="match status" value="1"/>
</dbReference>